<dbReference type="InterPro" id="IPR005561">
    <property type="entry name" value="ANTAR"/>
</dbReference>
<dbReference type="STRING" id="587636.SAMN05216199_1703"/>
<dbReference type="InterPro" id="IPR036388">
    <property type="entry name" value="WH-like_DNA-bd_sf"/>
</dbReference>
<evidence type="ECO:0000313" key="2">
    <source>
        <dbReference type="EMBL" id="SER99088.1"/>
    </source>
</evidence>
<protein>
    <submittedName>
        <fullName evidence="2">ANTAR domain-containing protein</fullName>
    </submittedName>
</protein>
<proteinExistence type="predicted"/>
<dbReference type="GO" id="GO:0003723">
    <property type="term" value="F:RNA binding"/>
    <property type="evidence" value="ECO:0007669"/>
    <property type="project" value="InterPro"/>
</dbReference>
<dbReference type="EMBL" id="FOHB01000002">
    <property type="protein sequence ID" value="SER99088.1"/>
    <property type="molecule type" value="Genomic_DNA"/>
</dbReference>
<dbReference type="PROSITE" id="PS50921">
    <property type="entry name" value="ANTAR"/>
    <property type="match status" value="1"/>
</dbReference>
<keyword evidence="3" id="KW-1185">Reference proteome</keyword>
<organism evidence="2 3">
    <name type="scientific">Pedococcus cremeus</name>
    <dbReference type="NCBI Taxonomy" id="587636"/>
    <lineage>
        <taxon>Bacteria</taxon>
        <taxon>Bacillati</taxon>
        <taxon>Actinomycetota</taxon>
        <taxon>Actinomycetes</taxon>
        <taxon>Micrococcales</taxon>
        <taxon>Intrasporangiaceae</taxon>
        <taxon>Pedococcus</taxon>
    </lineage>
</organism>
<dbReference type="Gene3D" id="1.10.10.10">
    <property type="entry name" value="Winged helix-like DNA-binding domain superfamily/Winged helix DNA-binding domain"/>
    <property type="match status" value="1"/>
</dbReference>
<accession>A0A1H9TPU9</accession>
<dbReference type="AlphaFoldDB" id="A0A1H9TPU9"/>
<dbReference type="Pfam" id="PF03861">
    <property type="entry name" value="ANTAR"/>
    <property type="match status" value="1"/>
</dbReference>
<reference evidence="3" key="1">
    <citation type="submission" date="2016-10" db="EMBL/GenBank/DDBJ databases">
        <authorList>
            <person name="Varghese N."/>
            <person name="Submissions S."/>
        </authorList>
    </citation>
    <scope>NUCLEOTIDE SEQUENCE [LARGE SCALE GENOMIC DNA]</scope>
    <source>
        <strain evidence="3">CGMCC 1.6963</strain>
    </source>
</reference>
<evidence type="ECO:0000313" key="3">
    <source>
        <dbReference type="Proteomes" id="UP000199019"/>
    </source>
</evidence>
<sequence>MSGPVCPRRGLLVSADATPEPVAQPSVTIHEDPVVEQAKGILAVMFAITPGEALLVMRAFAGAEFPTLGELAAHVVAVATEPPGGPDVARHRLTLLLFAEGGAP</sequence>
<feature type="domain" description="ANTAR" evidence="1">
    <location>
        <begin position="15"/>
        <end position="76"/>
    </location>
</feature>
<dbReference type="Proteomes" id="UP000199019">
    <property type="component" value="Unassembled WGS sequence"/>
</dbReference>
<name>A0A1H9TPU9_9MICO</name>
<gene>
    <name evidence="2" type="ORF">SAMN05216199_1703</name>
</gene>
<evidence type="ECO:0000259" key="1">
    <source>
        <dbReference type="PROSITE" id="PS50921"/>
    </source>
</evidence>